<evidence type="ECO:0000313" key="3">
    <source>
        <dbReference type="EnsemblProtists" id="EOD38625"/>
    </source>
</evidence>
<evidence type="ECO:0000256" key="1">
    <source>
        <dbReference type="SAM" id="MobiDB-lite"/>
    </source>
</evidence>
<dbReference type="HOGENOM" id="CLU_492146_0_0_1"/>
<dbReference type="AlphaFoldDB" id="A0A0D3KS90"/>
<feature type="domain" description="PX" evidence="2">
    <location>
        <begin position="25"/>
        <end position="140"/>
    </location>
</feature>
<dbReference type="KEGG" id="ehx:EMIHUDRAFT_454628"/>
<evidence type="ECO:0000313" key="4">
    <source>
        <dbReference type="Proteomes" id="UP000013827"/>
    </source>
</evidence>
<dbReference type="InterPro" id="IPR036871">
    <property type="entry name" value="PX_dom_sf"/>
</dbReference>
<dbReference type="PROSITE" id="PS50195">
    <property type="entry name" value="PX"/>
    <property type="match status" value="1"/>
</dbReference>
<reference evidence="4" key="1">
    <citation type="journal article" date="2013" name="Nature">
        <title>Pan genome of the phytoplankton Emiliania underpins its global distribution.</title>
        <authorList>
            <person name="Read B.A."/>
            <person name="Kegel J."/>
            <person name="Klute M.J."/>
            <person name="Kuo A."/>
            <person name="Lefebvre S.C."/>
            <person name="Maumus F."/>
            <person name="Mayer C."/>
            <person name="Miller J."/>
            <person name="Monier A."/>
            <person name="Salamov A."/>
            <person name="Young J."/>
            <person name="Aguilar M."/>
            <person name="Claverie J.M."/>
            <person name="Frickenhaus S."/>
            <person name="Gonzalez K."/>
            <person name="Herman E.K."/>
            <person name="Lin Y.C."/>
            <person name="Napier J."/>
            <person name="Ogata H."/>
            <person name="Sarno A.F."/>
            <person name="Shmutz J."/>
            <person name="Schroeder D."/>
            <person name="de Vargas C."/>
            <person name="Verret F."/>
            <person name="von Dassow P."/>
            <person name="Valentin K."/>
            <person name="Van de Peer Y."/>
            <person name="Wheeler G."/>
            <person name="Dacks J.B."/>
            <person name="Delwiche C.F."/>
            <person name="Dyhrman S.T."/>
            <person name="Glockner G."/>
            <person name="John U."/>
            <person name="Richards T."/>
            <person name="Worden A.Z."/>
            <person name="Zhang X."/>
            <person name="Grigoriev I.V."/>
            <person name="Allen A.E."/>
            <person name="Bidle K."/>
            <person name="Borodovsky M."/>
            <person name="Bowler C."/>
            <person name="Brownlee C."/>
            <person name="Cock J.M."/>
            <person name="Elias M."/>
            <person name="Gladyshev V.N."/>
            <person name="Groth M."/>
            <person name="Guda C."/>
            <person name="Hadaegh A."/>
            <person name="Iglesias-Rodriguez M.D."/>
            <person name="Jenkins J."/>
            <person name="Jones B.M."/>
            <person name="Lawson T."/>
            <person name="Leese F."/>
            <person name="Lindquist E."/>
            <person name="Lobanov A."/>
            <person name="Lomsadze A."/>
            <person name="Malik S.B."/>
            <person name="Marsh M.E."/>
            <person name="Mackinder L."/>
            <person name="Mock T."/>
            <person name="Mueller-Roeber B."/>
            <person name="Pagarete A."/>
            <person name="Parker M."/>
            <person name="Probert I."/>
            <person name="Quesneville H."/>
            <person name="Raines C."/>
            <person name="Rensing S.A."/>
            <person name="Riano-Pachon D.M."/>
            <person name="Richier S."/>
            <person name="Rokitta S."/>
            <person name="Shiraiwa Y."/>
            <person name="Soanes D.M."/>
            <person name="van der Giezen M."/>
            <person name="Wahlund T.M."/>
            <person name="Williams B."/>
            <person name="Wilson W."/>
            <person name="Wolfe G."/>
            <person name="Wurch L.L."/>
        </authorList>
    </citation>
    <scope>NUCLEOTIDE SEQUENCE</scope>
</reference>
<dbReference type="EnsemblProtists" id="EOD38625">
    <property type="protein sequence ID" value="EOD38625"/>
    <property type="gene ID" value="EMIHUDRAFT_454628"/>
</dbReference>
<dbReference type="Gene3D" id="3.30.1520.10">
    <property type="entry name" value="Phox-like domain"/>
    <property type="match status" value="1"/>
</dbReference>
<feature type="compositionally biased region" description="Low complexity" evidence="1">
    <location>
        <begin position="312"/>
        <end position="337"/>
    </location>
</feature>
<organism evidence="3 4">
    <name type="scientific">Emiliania huxleyi (strain CCMP1516)</name>
    <dbReference type="NCBI Taxonomy" id="280463"/>
    <lineage>
        <taxon>Eukaryota</taxon>
        <taxon>Haptista</taxon>
        <taxon>Haptophyta</taxon>
        <taxon>Prymnesiophyceae</taxon>
        <taxon>Isochrysidales</taxon>
        <taxon>Noelaerhabdaceae</taxon>
        <taxon>Emiliania</taxon>
    </lineage>
</organism>
<dbReference type="InterPro" id="IPR001683">
    <property type="entry name" value="PX_dom"/>
</dbReference>
<dbReference type="RefSeq" id="XP_005791054.1">
    <property type="nucleotide sequence ID" value="XM_005790997.1"/>
</dbReference>
<dbReference type="SUPFAM" id="SSF64268">
    <property type="entry name" value="PX domain"/>
    <property type="match status" value="1"/>
</dbReference>
<dbReference type="Proteomes" id="UP000013827">
    <property type="component" value="Unassembled WGS sequence"/>
</dbReference>
<dbReference type="GeneID" id="17283896"/>
<dbReference type="GO" id="GO:0035091">
    <property type="term" value="F:phosphatidylinositol binding"/>
    <property type="evidence" value="ECO:0007669"/>
    <property type="project" value="InterPro"/>
</dbReference>
<name>A0A0D3KS90_EMIH1</name>
<sequence>MASSLGSLPACLPRSPTPEPPRGPSSSSAPLRVTVGKWRREGGVVAYEVSVAVGEEQWTVWKRFSDFRSLHSLCAHTLRLPPFALPRLLLHTKSRRKRRSFMLQGYLQDTLGRAVDTACSAGGSGLPLLLAGFLGLGPSAAAVVTLDGPTPAPPPLSLASTASAAASASLPLARALPAPAAPFPPAAAWWHGLGSWVLKKLTGGVATIGPSGEMLVERVSLDAPLLEWAVQRMLCGVPLPMRILSARVDKIEVRVVRGDVQVSCTRLRLVLADEEMGELGAAPFEEREERAAIVLHQLYSALGRAGEPTDQPSGDASPPPSSAGAASSAATSDAGDAADGGGGLPAPPRRMRRKSSWVVREKGTTFQTHARQRPVTPPPKRRAAPQEAAAPSSVPLRRAADSPSAAPPPPSAPAAARPPRRVTMAESATAGRPVDRKQVRELAAVLSRRATSGNLAAAPPPRPRVAAGRQAEVNKELRAMPSALRQRLLAFTCRILPKVQLKAVEVCYDHLGLAMAIPIDVSFAELALIWLLLAFPNAPRRGGLARPLRQAGRA</sequence>
<dbReference type="PaxDb" id="2903-EOD38625"/>
<proteinExistence type="predicted"/>
<evidence type="ECO:0000259" key="2">
    <source>
        <dbReference type="PROSITE" id="PS50195"/>
    </source>
</evidence>
<feature type="region of interest" description="Disordered" evidence="1">
    <location>
        <begin position="1"/>
        <end position="31"/>
    </location>
</feature>
<reference evidence="3" key="2">
    <citation type="submission" date="2024-10" db="UniProtKB">
        <authorList>
            <consortium name="EnsemblProtists"/>
        </authorList>
    </citation>
    <scope>IDENTIFICATION</scope>
</reference>
<feature type="region of interest" description="Disordered" evidence="1">
    <location>
        <begin position="304"/>
        <end position="436"/>
    </location>
</feature>
<protein>
    <recommendedName>
        <fullName evidence="2">PX domain-containing protein</fullName>
    </recommendedName>
</protein>
<keyword evidence="4" id="KW-1185">Reference proteome</keyword>
<accession>A0A0D3KS90</accession>